<sequence>MVTNPETERCCLEVKSLLPKGPGGFSSRSVSDPDYVAAAFQGVTALVPRSDTQEASKTVQPQLLGRIIASFDPFHAPERSQGFYLALGLCLLFTARFLLLQPAIFGLHHLGMQIRIALFSLIYKKTLKLSSRVLDNISTGQLVSLMSAHLNKLDESLGLAHFLWIAPLQCILCVGLIWELIEASGFCTLAALTLLAIMQACLSQKMGPYRAKRAKMISKRLALTSEIVENIHSVKAYGWEEIMETIIKNIRQ</sequence>
<keyword evidence="1" id="KW-0813">Transport</keyword>
<evidence type="ECO:0000256" key="6">
    <source>
        <dbReference type="ARBA" id="ARBA00023136"/>
    </source>
</evidence>
<dbReference type="InterPro" id="IPR050173">
    <property type="entry name" value="ABC_transporter_C-like"/>
</dbReference>
<keyword evidence="3" id="KW-0547">Nucleotide-binding</keyword>
<proteinExistence type="predicted"/>
<keyword evidence="10" id="KW-1185">Reference proteome</keyword>
<dbReference type="Gene3D" id="1.20.1560.10">
    <property type="entry name" value="ABC transporter type 1, transmembrane domain"/>
    <property type="match status" value="1"/>
</dbReference>
<dbReference type="InterPro" id="IPR009147">
    <property type="entry name" value="CFTR/ABCC7"/>
</dbReference>
<evidence type="ECO:0000256" key="3">
    <source>
        <dbReference type="ARBA" id="ARBA00022741"/>
    </source>
</evidence>
<keyword evidence="4" id="KW-0067">ATP-binding</keyword>
<dbReference type="AlphaFoldDB" id="A0A9Q1G106"/>
<name>A0A9Q1G106_SYNKA</name>
<keyword evidence="5 7" id="KW-1133">Transmembrane helix</keyword>
<evidence type="ECO:0000256" key="5">
    <source>
        <dbReference type="ARBA" id="ARBA00022989"/>
    </source>
</evidence>
<gene>
    <name evidence="9" type="ORF">SKAU_G00040880</name>
</gene>
<dbReference type="GO" id="GO:0016324">
    <property type="term" value="C:apical plasma membrane"/>
    <property type="evidence" value="ECO:0007669"/>
    <property type="project" value="TreeGrafter"/>
</dbReference>
<dbReference type="InterPro" id="IPR011527">
    <property type="entry name" value="ABC1_TM_dom"/>
</dbReference>
<dbReference type="InterPro" id="IPR036640">
    <property type="entry name" value="ABC1_TM_sf"/>
</dbReference>
<dbReference type="Proteomes" id="UP001152622">
    <property type="component" value="Chromosome 2"/>
</dbReference>
<evidence type="ECO:0000256" key="7">
    <source>
        <dbReference type="SAM" id="Phobius"/>
    </source>
</evidence>
<dbReference type="GO" id="GO:0005254">
    <property type="term" value="F:chloride channel activity"/>
    <property type="evidence" value="ECO:0007669"/>
    <property type="project" value="InterPro"/>
</dbReference>
<dbReference type="GO" id="GO:0005829">
    <property type="term" value="C:cytosol"/>
    <property type="evidence" value="ECO:0007669"/>
    <property type="project" value="TreeGrafter"/>
</dbReference>
<dbReference type="GO" id="GO:0005524">
    <property type="term" value="F:ATP binding"/>
    <property type="evidence" value="ECO:0007669"/>
    <property type="project" value="UniProtKB-KW"/>
</dbReference>
<reference evidence="9" key="1">
    <citation type="journal article" date="2023" name="Science">
        <title>Genome structures resolve the early diversification of teleost fishes.</title>
        <authorList>
            <person name="Parey E."/>
            <person name="Louis A."/>
            <person name="Montfort J."/>
            <person name="Bouchez O."/>
            <person name="Roques C."/>
            <person name="Iampietro C."/>
            <person name="Lluch J."/>
            <person name="Castinel A."/>
            <person name="Donnadieu C."/>
            <person name="Desvignes T."/>
            <person name="Floi Bucao C."/>
            <person name="Jouanno E."/>
            <person name="Wen M."/>
            <person name="Mejri S."/>
            <person name="Dirks R."/>
            <person name="Jansen H."/>
            <person name="Henkel C."/>
            <person name="Chen W.J."/>
            <person name="Zahm M."/>
            <person name="Cabau C."/>
            <person name="Klopp C."/>
            <person name="Thompson A.W."/>
            <person name="Robinson-Rechavi M."/>
            <person name="Braasch I."/>
            <person name="Lecointre G."/>
            <person name="Bobe J."/>
            <person name="Postlethwait J.H."/>
            <person name="Berthelot C."/>
            <person name="Roest Crollius H."/>
            <person name="Guiguen Y."/>
        </authorList>
    </citation>
    <scope>NUCLEOTIDE SEQUENCE</scope>
    <source>
        <strain evidence="9">WJC10195</strain>
    </source>
</reference>
<evidence type="ECO:0000256" key="1">
    <source>
        <dbReference type="ARBA" id="ARBA00022448"/>
    </source>
</evidence>
<dbReference type="GO" id="GO:0015701">
    <property type="term" value="P:bicarbonate transport"/>
    <property type="evidence" value="ECO:0007669"/>
    <property type="project" value="TreeGrafter"/>
</dbReference>
<feature type="transmembrane region" description="Helical" evidence="7">
    <location>
        <begin position="82"/>
        <end position="99"/>
    </location>
</feature>
<keyword evidence="6 7" id="KW-0472">Membrane</keyword>
<dbReference type="SUPFAM" id="SSF90123">
    <property type="entry name" value="ABC transporter transmembrane region"/>
    <property type="match status" value="1"/>
</dbReference>
<feature type="domain" description="ABC transmembrane type-1" evidence="8">
    <location>
        <begin position="59"/>
        <end position="252"/>
    </location>
</feature>
<dbReference type="GO" id="GO:0140359">
    <property type="term" value="F:ABC-type transporter activity"/>
    <property type="evidence" value="ECO:0007669"/>
    <property type="project" value="InterPro"/>
</dbReference>
<dbReference type="PANTHER" id="PTHR24223">
    <property type="entry name" value="ATP-BINDING CASSETTE SUB-FAMILY C"/>
    <property type="match status" value="1"/>
</dbReference>
<comment type="caution">
    <text evidence="9">The sequence shown here is derived from an EMBL/GenBank/DDBJ whole genome shotgun (WGS) entry which is preliminary data.</text>
</comment>
<evidence type="ECO:0000259" key="8">
    <source>
        <dbReference type="PROSITE" id="PS50929"/>
    </source>
</evidence>
<accession>A0A9Q1G106</accession>
<dbReference type="Pfam" id="PF00664">
    <property type="entry name" value="ABC_membrane"/>
    <property type="match status" value="1"/>
</dbReference>
<dbReference type="EMBL" id="JAINUF010000002">
    <property type="protein sequence ID" value="KAJ8373508.1"/>
    <property type="molecule type" value="Genomic_DNA"/>
</dbReference>
<evidence type="ECO:0000256" key="4">
    <source>
        <dbReference type="ARBA" id="ARBA00022840"/>
    </source>
</evidence>
<dbReference type="PANTHER" id="PTHR24223:SF19">
    <property type="entry name" value="CYSTIC FIBROSIS TRANSMEMBRANE CONDUCTANCE REGULATOR"/>
    <property type="match status" value="1"/>
</dbReference>
<dbReference type="PROSITE" id="PS50929">
    <property type="entry name" value="ABC_TM1F"/>
    <property type="match status" value="1"/>
</dbReference>
<dbReference type="OrthoDB" id="8907117at2759"/>
<feature type="transmembrane region" description="Helical" evidence="7">
    <location>
        <begin position="156"/>
        <end position="177"/>
    </location>
</feature>
<evidence type="ECO:0000313" key="9">
    <source>
        <dbReference type="EMBL" id="KAJ8373508.1"/>
    </source>
</evidence>
<organism evidence="9 10">
    <name type="scientific">Synaphobranchus kaupii</name>
    <name type="common">Kaup's arrowtooth eel</name>
    <dbReference type="NCBI Taxonomy" id="118154"/>
    <lineage>
        <taxon>Eukaryota</taxon>
        <taxon>Metazoa</taxon>
        <taxon>Chordata</taxon>
        <taxon>Craniata</taxon>
        <taxon>Vertebrata</taxon>
        <taxon>Euteleostomi</taxon>
        <taxon>Actinopterygii</taxon>
        <taxon>Neopterygii</taxon>
        <taxon>Teleostei</taxon>
        <taxon>Anguilliformes</taxon>
        <taxon>Synaphobranchidae</taxon>
        <taxon>Synaphobranchus</taxon>
    </lineage>
</organism>
<evidence type="ECO:0000313" key="10">
    <source>
        <dbReference type="Proteomes" id="UP001152622"/>
    </source>
</evidence>
<dbReference type="PRINTS" id="PR01851">
    <property type="entry name" value="CYSFIBREGLTR"/>
</dbReference>
<protein>
    <recommendedName>
        <fullName evidence="8">ABC transmembrane type-1 domain-containing protein</fullName>
    </recommendedName>
</protein>
<keyword evidence="2 7" id="KW-0812">Transmembrane</keyword>
<evidence type="ECO:0000256" key="2">
    <source>
        <dbReference type="ARBA" id="ARBA00022692"/>
    </source>
</evidence>